<evidence type="ECO:0000259" key="2">
    <source>
        <dbReference type="Pfam" id="PF08327"/>
    </source>
</evidence>
<dbReference type="OrthoDB" id="9805228at2"/>
<dbReference type="KEGG" id="mbry:B1812_02555"/>
<dbReference type="Proteomes" id="UP000193978">
    <property type="component" value="Chromosome"/>
</dbReference>
<feature type="domain" description="Activator of Hsp90 ATPase homologue 1/2-like C-terminal" evidence="2">
    <location>
        <begin position="163"/>
        <end position="291"/>
    </location>
</feature>
<proteinExistence type="inferred from homology"/>
<organism evidence="3 4">
    <name type="scientific">Methylocystis bryophila</name>
    <dbReference type="NCBI Taxonomy" id="655015"/>
    <lineage>
        <taxon>Bacteria</taxon>
        <taxon>Pseudomonadati</taxon>
        <taxon>Pseudomonadota</taxon>
        <taxon>Alphaproteobacteria</taxon>
        <taxon>Hyphomicrobiales</taxon>
        <taxon>Methylocystaceae</taxon>
        <taxon>Methylocystis</taxon>
    </lineage>
</organism>
<dbReference type="RefSeq" id="WP_085770201.1">
    <property type="nucleotide sequence ID" value="NZ_AP027149.1"/>
</dbReference>
<evidence type="ECO:0000313" key="4">
    <source>
        <dbReference type="Proteomes" id="UP000193978"/>
    </source>
</evidence>
<dbReference type="EMBL" id="CP019948">
    <property type="protein sequence ID" value="ARN80145.1"/>
    <property type="molecule type" value="Genomic_DNA"/>
</dbReference>
<protein>
    <submittedName>
        <fullName evidence="3">ATPase</fullName>
    </submittedName>
</protein>
<dbReference type="InterPro" id="IPR013538">
    <property type="entry name" value="ASHA1/2-like_C"/>
</dbReference>
<accession>A0A1W6MRF1</accession>
<dbReference type="STRING" id="655015.B1812_02555"/>
<evidence type="ECO:0000313" key="3">
    <source>
        <dbReference type="EMBL" id="ARN80145.1"/>
    </source>
</evidence>
<comment type="similarity">
    <text evidence="1">Belongs to the AHA1 family.</text>
</comment>
<reference evidence="3 4" key="1">
    <citation type="submission" date="2017-02" db="EMBL/GenBank/DDBJ databases">
        <authorList>
            <person name="Peterson S.W."/>
        </authorList>
    </citation>
    <scope>NUCLEOTIDE SEQUENCE [LARGE SCALE GENOMIC DNA]</scope>
    <source>
        <strain evidence="3 4">S285</strain>
    </source>
</reference>
<dbReference type="CDD" id="cd07814">
    <property type="entry name" value="SRPBCC_CalC_Aha1-like"/>
    <property type="match status" value="2"/>
</dbReference>
<dbReference type="Gene3D" id="3.30.530.20">
    <property type="match status" value="2"/>
</dbReference>
<dbReference type="Pfam" id="PF08327">
    <property type="entry name" value="AHSA1"/>
    <property type="match status" value="2"/>
</dbReference>
<dbReference type="InterPro" id="IPR023393">
    <property type="entry name" value="START-like_dom_sf"/>
</dbReference>
<feature type="domain" description="Activator of Hsp90 ATPase homologue 1/2-like C-terminal" evidence="2">
    <location>
        <begin position="19"/>
        <end position="146"/>
    </location>
</feature>
<dbReference type="AlphaFoldDB" id="A0A1W6MRF1"/>
<name>A0A1W6MRF1_9HYPH</name>
<dbReference type="SUPFAM" id="SSF55961">
    <property type="entry name" value="Bet v1-like"/>
    <property type="match status" value="2"/>
</dbReference>
<keyword evidence="4" id="KW-1185">Reference proteome</keyword>
<evidence type="ECO:0000256" key="1">
    <source>
        <dbReference type="ARBA" id="ARBA00006817"/>
    </source>
</evidence>
<gene>
    <name evidence="3" type="ORF">B1812_02555</name>
</gene>
<sequence>MGLATNLAHAPLVVSRRFAAPPALVFDAWLDPKAVGRWLFSTPGGVSAHVEIDACVGGGFAIHERRDQFLATHFGKYLELVRPHRIVFTFGNSKDGPFSLVTVQIEADGAGSLLTLTHHLLPDWTAMDASVRAGWQSALEGLARAIGEESQGHTLIMHRTFQAPRILVWKAWTEADHLHRWLCPSGFTVLFAENDLRVGGVWRSGMRSPDGEEFIHCGEYLVIETPSRLVFTHRWERNRLEPVANTKITVILNENGAATQMIFIHAGLATEESACSHRQGWTGAFENLARITSEAVSHLPDSRQAGER</sequence>